<keyword evidence="3 7" id="KW-0812">Transmembrane</keyword>
<feature type="transmembrane region" description="Helical" evidence="7">
    <location>
        <begin position="16"/>
        <end position="38"/>
    </location>
</feature>
<evidence type="ECO:0000256" key="6">
    <source>
        <dbReference type="SAM" id="MobiDB-lite"/>
    </source>
</evidence>
<name>A0AAU7P101_9GAMM</name>
<dbReference type="RefSeq" id="WP_349432856.1">
    <property type="nucleotide sequence ID" value="NZ_CP157744.1"/>
</dbReference>
<keyword evidence="9" id="KW-1185">Reference proteome</keyword>
<keyword evidence="8" id="KW-0614">Plasmid</keyword>
<dbReference type="Gene3D" id="2.40.128.260">
    <property type="entry name" value="Type IV secretion system, VirB10/TraB/TrbI"/>
    <property type="match status" value="1"/>
</dbReference>
<evidence type="ECO:0000313" key="9">
    <source>
        <dbReference type="Proteomes" id="UP001225378"/>
    </source>
</evidence>
<evidence type="ECO:0000256" key="2">
    <source>
        <dbReference type="ARBA" id="ARBA00010265"/>
    </source>
</evidence>
<feature type="compositionally biased region" description="Basic and acidic residues" evidence="6">
    <location>
        <begin position="112"/>
        <end position="129"/>
    </location>
</feature>
<dbReference type="InterPro" id="IPR042217">
    <property type="entry name" value="T4SS_VirB10/TrbI"/>
</dbReference>
<dbReference type="Proteomes" id="UP001225378">
    <property type="component" value="Plasmid unnamed2"/>
</dbReference>
<dbReference type="CDD" id="cd16431">
    <property type="entry name" value="IcmE"/>
    <property type="match status" value="1"/>
</dbReference>
<comment type="similarity">
    <text evidence="2">Belongs to the TrbI/VirB10 family.</text>
</comment>
<protein>
    <submittedName>
        <fullName evidence="8">DotG/IcmE/VirB10 family protein</fullName>
    </submittedName>
</protein>
<dbReference type="GO" id="GO:0016020">
    <property type="term" value="C:membrane"/>
    <property type="evidence" value="ECO:0007669"/>
    <property type="project" value="UniProtKB-SubCell"/>
</dbReference>
<gene>
    <name evidence="8" type="ORF">Q9L42_021235</name>
</gene>
<evidence type="ECO:0000256" key="4">
    <source>
        <dbReference type="ARBA" id="ARBA00022989"/>
    </source>
</evidence>
<reference evidence="8 9" key="1">
    <citation type="journal article" date="2024" name="Microbiology">
        <title>Methylomarinum rosea sp. nov., a novel halophilic methanotrophic bacterium from the hypersaline Lake Elton.</title>
        <authorList>
            <person name="Suleimanov R.Z."/>
            <person name="Oshkin I.Y."/>
            <person name="Danilova O.V."/>
            <person name="Suzina N.E."/>
            <person name="Dedysh S.N."/>
        </authorList>
    </citation>
    <scope>NUCLEOTIDE SEQUENCE [LARGE SCALE GENOMIC DNA]</scope>
    <source>
        <strain evidence="8 9">Ch1-1</strain>
        <plasmid evidence="9">unnamed2</plasmid>
    </source>
</reference>
<sequence>MADAQNKKRVRASGKWTIMMSIAAFLALIIGVVGIFSFNKEGQGQEKSSVKIDAPAPIENDVTVGGEGSEEFNQKLLEDAEQNAEVARKKGETFIPAVIGKTAQKQVISIEEENKPAPQDEAKEEKGEYKTVQTDPNEKQPDPKPNLELINLTNAMTDQLSELSSFWQYGPQKSIVYLANDNKEGKVTDKDKGASDFSDIKNPLKSSPFKPGDILLSTLDLHLNSDKPGPVLSTVIAGPFKGSKVIGGFERRGESLVVEYTSITTPNGETYAIKAYAINPAVPEAYIADAVDNHYLERWGGLVAASFLEGFADATQNSGVSTITTAGSSLTNASAVTTFPQYSLAEKSIIAGGKVAERLGDIMAKKFDRPPTVEAFPTHKKGEPVGILIIK</sequence>
<keyword evidence="5 7" id="KW-0472">Membrane</keyword>
<geneLocation type="plasmid" evidence="8 9">
    <name>unnamed2</name>
</geneLocation>
<comment type="subcellular location">
    <subcellularLocation>
        <location evidence="1">Membrane</location>
        <topology evidence="1">Single-pass membrane protein</topology>
    </subcellularLocation>
</comment>
<dbReference type="InterPro" id="IPR049855">
    <property type="entry name" value="DotG/IcmE-like_C"/>
</dbReference>
<dbReference type="Pfam" id="PF03743">
    <property type="entry name" value="TrbI"/>
    <property type="match status" value="1"/>
</dbReference>
<dbReference type="EMBL" id="CP157744">
    <property type="protein sequence ID" value="XBS22832.1"/>
    <property type="molecule type" value="Genomic_DNA"/>
</dbReference>
<dbReference type="KEGG" id="mech:Q9L42_021235"/>
<feature type="region of interest" description="Disordered" evidence="6">
    <location>
        <begin position="111"/>
        <end position="144"/>
    </location>
</feature>
<organism evidence="8 9">
    <name type="scientific">Methylomarinum roseum</name>
    <dbReference type="NCBI Taxonomy" id="3067653"/>
    <lineage>
        <taxon>Bacteria</taxon>
        <taxon>Pseudomonadati</taxon>
        <taxon>Pseudomonadota</taxon>
        <taxon>Gammaproteobacteria</taxon>
        <taxon>Methylococcales</taxon>
        <taxon>Methylococcaceae</taxon>
        <taxon>Methylomarinum</taxon>
    </lineage>
</organism>
<evidence type="ECO:0000313" key="8">
    <source>
        <dbReference type="EMBL" id="XBS22832.1"/>
    </source>
</evidence>
<evidence type="ECO:0000256" key="7">
    <source>
        <dbReference type="SAM" id="Phobius"/>
    </source>
</evidence>
<evidence type="ECO:0000256" key="1">
    <source>
        <dbReference type="ARBA" id="ARBA00004167"/>
    </source>
</evidence>
<evidence type="ECO:0000256" key="5">
    <source>
        <dbReference type="ARBA" id="ARBA00023136"/>
    </source>
</evidence>
<dbReference type="AlphaFoldDB" id="A0AAU7P101"/>
<proteinExistence type="inferred from homology"/>
<dbReference type="InterPro" id="IPR005498">
    <property type="entry name" value="T4SS_VirB10/TraB/TrbI"/>
</dbReference>
<keyword evidence="4 7" id="KW-1133">Transmembrane helix</keyword>
<accession>A0AAU7P101</accession>
<evidence type="ECO:0000256" key="3">
    <source>
        <dbReference type="ARBA" id="ARBA00022692"/>
    </source>
</evidence>